<sequence length="34" mass="3755">MTKPVLDTTPGYFYGYGQAIGDATGMSSERWILQ</sequence>
<gene>
    <name evidence="1" type="ORF">MEG1DRAFT_01983</name>
</gene>
<accession>A0A081RXA2</accession>
<dbReference type="Proteomes" id="UP000028002">
    <property type="component" value="Unassembled WGS sequence"/>
</dbReference>
<dbReference type="PATRIC" id="fig|1393735.3.peg.2033"/>
<protein>
    <submittedName>
        <fullName evidence="1">Uncharacterized protein</fullName>
    </submittedName>
</protein>
<proteinExistence type="predicted"/>
<reference evidence="1 2" key="1">
    <citation type="submission" date="2014-03" db="EMBL/GenBank/DDBJ databases">
        <title>Draft Genome of Photorhabdus temperata Meg1.</title>
        <authorList>
            <person name="Hurst S.G.IV."/>
            <person name="Morris K."/>
            <person name="Thomas K."/>
            <person name="Tisa L.S."/>
        </authorList>
    </citation>
    <scope>NUCLEOTIDE SEQUENCE [LARGE SCALE GENOMIC DNA]</scope>
    <source>
        <strain evidence="1 2">Meg1</strain>
    </source>
</reference>
<dbReference type="EMBL" id="JGVH01000031">
    <property type="protein sequence ID" value="KER03305.1"/>
    <property type="molecule type" value="Genomic_DNA"/>
</dbReference>
<evidence type="ECO:0000313" key="1">
    <source>
        <dbReference type="EMBL" id="KER03305.1"/>
    </source>
</evidence>
<dbReference type="AlphaFoldDB" id="A0A081RXA2"/>
<evidence type="ECO:0000313" key="2">
    <source>
        <dbReference type="Proteomes" id="UP000028002"/>
    </source>
</evidence>
<organism evidence="1 2">
    <name type="scientific">Photorhabdus temperata subsp. temperata Meg1</name>
    <dbReference type="NCBI Taxonomy" id="1393735"/>
    <lineage>
        <taxon>Bacteria</taxon>
        <taxon>Pseudomonadati</taxon>
        <taxon>Pseudomonadota</taxon>
        <taxon>Gammaproteobacteria</taxon>
        <taxon>Enterobacterales</taxon>
        <taxon>Morganellaceae</taxon>
        <taxon>Photorhabdus</taxon>
    </lineage>
</organism>
<comment type="caution">
    <text evidence="1">The sequence shown here is derived from an EMBL/GenBank/DDBJ whole genome shotgun (WGS) entry which is preliminary data.</text>
</comment>
<name>A0A081RXA2_PHOTE</name>